<organism evidence="2 3">
    <name type="scientific">Drosophila erecta</name>
    <name type="common">Fruit fly</name>
    <dbReference type="NCBI Taxonomy" id="7220"/>
    <lineage>
        <taxon>Eukaryota</taxon>
        <taxon>Metazoa</taxon>
        <taxon>Ecdysozoa</taxon>
        <taxon>Arthropoda</taxon>
        <taxon>Hexapoda</taxon>
        <taxon>Insecta</taxon>
        <taxon>Pterygota</taxon>
        <taxon>Neoptera</taxon>
        <taxon>Endopterygota</taxon>
        <taxon>Diptera</taxon>
        <taxon>Brachycera</taxon>
        <taxon>Muscomorpha</taxon>
        <taxon>Ephydroidea</taxon>
        <taxon>Drosophilidae</taxon>
        <taxon>Drosophila</taxon>
        <taxon>Sophophora</taxon>
    </lineage>
</organism>
<protein>
    <submittedName>
        <fullName evidence="2">GG16499</fullName>
    </submittedName>
</protein>
<keyword evidence="3" id="KW-1185">Reference proteome</keyword>
<reference evidence="2 3" key="1">
    <citation type="journal article" date="2007" name="Nature">
        <title>Evolution of genes and genomes on the Drosophila phylogeny.</title>
        <authorList>
            <consortium name="Drosophila 12 Genomes Consortium"/>
            <person name="Clark A.G."/>
            <person name="Eisen M.B."/>
            <person name="Smith D.R."/>
            <person name="Bergman C.M."/>
            <person name="Oliver B."/>
            <person name="Markow T.A."/>
            <person name="Kaufman T.C."/>
            <person name="Kellis M."/>
            <person name="Gelbart W."/>
            <person name="Iyer V.N."/>
            <person name="Pollard D.A."/>
            <person name="Sackton T.B."/>
            <person name="Larracuente A.M."/>
            <person name="Singh N.D."/>
            <person name="Abad J.P."/>
            <person name="Abt D.N."/>
            <person name="Adryan B."/>
            <person name="Aguade M."/>
            <person name="Akashi H."/>
            <person name="Anderson W.W."/>
            <person name="Aquadro C.F."/>
            <person name="Ardell D.H."/>
            <person name="Arguello R."/>
            <person name="Artieri C.G."/>
            <person name="Barbash D.A."/>
            <person name="Barker D."/>
            <person name="Barsanti P."/>
            <person name="Batterham P."/>
            <person name="Batzoglou S."/>
            <person name="Begun D."/>
            <person name="Bhutkar A."/>
            <person name="Blanco E."/>
            <person name="Bosak S.A."/>
            <person name="Bradley R.K."/>
            <person name="Brand A.D."/>
            <person name="Brent M.R."/>
            <person name="Brooks A.N."/>
            <person name="Brown R.H."/>
            <person name="Butlin R.K."/>
            <person name="Caggese C."/>
            <person name="Calvi B.R."/>
            <person name="Bernardo de Carvalho A."/>
            <person name="Caspi A."/>
            <person name="Castrezana S."/>
            <person name="Celniker S.E."/>
            <person name="Chang J.L."/>
            <person name="Chapple C."/>
            <person name="Chatterji S."/>
            <person name="Chinwalla A."/>
            <person name="Civetta A."/>
            <person name="Clifton S.W."/>
            <person name="Comeron J.M."/>
            <person name="Costello J.C."/>
            <person name="Coyne J.A."/>
            <person name="Daub J."/>
            <person name="David R.G."/>
            <person name="Delcher A.L."/>
            <person name="Delehaunty K."/>
            <person name="Do C.B."/>
            <person name="Ebling H."/>
            <person name="Edwards K."/>
            <person name="Eickbush T."/>
            <person name="Evans J.D."/>
            <person name="Filipski A."/>
            <person name="Findeiss S."/>
            <person name="Freyhult E."/>
            <person name="Fulton L."/>
            <person name="Fulton R."/>
            <person name="Garcia A.C."/>
            <person name="Gardiner A."/>
            <person name="Garfield D.A."/>
            <person name="Garvin B.E."/>
            <person name="Gibson G."/>
            <person name="Gilbert D."/>
            <person name="Gnerre S."/>
            <person name="Godfrey J."/>
            <person name="Good R."/>
            <person name="Gotea V."/>
            <person name="Gravely B."/>
            <person name="Greenberg A.J."/>
            <person name="Griffiths-Jones S."/>
            <person name="Gross S."/>
            <person name="Guigo R."/>
            <person name="Gustafson E.A."/>
            <person name="Haerty W."/>
            <person name="Hahn M.W."/>
            <person name="Halligan D.L."/>
            <person name="Halpern A.L."/>
            <person name="Halter G.M."/>
            <person name="Han M.V."/>
            <person name="Heger A."/>
            <person name="Hillier L."/>
            <person name="Hinrichs A.S."/>
            <person name="Holmes I."/>
            <person name="Hoskins R.A."/>
            <person name="Hubisz M.J."/>
            <person name="Hultmark D."/>
            <person name="Huntley M.A."/>
            <person name="Jaffe D.B."/>
            <person name="Jagadeeshan S."/>
            <person name="Jeck W.R."/>
            <person name="Johnson J."/>
            <person name="Jones C.D."/>
            <person name="Jordan W.C."/>
            <person name="Karpen G.H."/>
            <person name="Kataoka E."/>
            <person name="Keightley P.D."/>
            <person name="Kheradpour P."/>
            <person name="Kirkness E.F."/>
            <person name="Koerich L.B."/>
            <person name="Kristiansen K."/>
            <person name="Kudrna D."/>
            <person name="Kulathinal R.J."/>
            <person name="Kumar S."/>
            <person name="Kwok R."/>
            <person name="Lander E."/>
            <person name="Langley C.H."/>
            <person name="Lapoint R."/>
            <person name="Lazzaro B.P."/>
            <person name="Lee S.J."/>
            <person name="Levesque L."/>
            <person name="Li R."/>
            <person name="Lin C.F."/>
            <person name="Lin M.F."/>
            <person name="Lindblad-Toh K."/>
            <person name="Llopart A."/>
            <person name="Long M."/>
            <person name="Low L."/>
            <person name="Lozovsky E."/>
            <person name="Lu J."/>
            <person name="Luo M."/>
            <person name="Machado C.A."/>
            <person name="Makalowski W."/>
            <person name="Marzo M."/>
            <person name="Matsuda M."/>
            <person name="Matzkin L."/>
            <person name="McAllister B."/>
            <person name="McBride C.S."/>
            <person name="McKernan B."/>
            <person name="McKernan K."/>
            <person name="Mendez-Lago M."/>
            <person name="Minx P."/>
            <person name="Mollenhauer M.U."/>
            <person name="Montooth K."/>
            <person name="Mount S.M."/>
            <person name="Mu X."/>
            <person name="Myers E."/>
            <person name="Negre B."/>
            <person name="Newfeld S."/>
            <person name="Nielsen R."/>
            <person name="Noor M.A."/>
            <person name="O'Grady P."/>
            <person name="Pachter L."/>
            <person name="Papaceit M."/>
            <person name="Parisi M.J."/>
            <person name="Parisi M."/>
            <person name="Parts L."/>
            <person name="Pedersen J.S."/>
            <person name="Pesole G."/>
            <person name="Phillippy A.M."/>
            <person name="Ponting C.P."/>
            <person name="Pop M."/>
            <person name="Porcelli D."/>
            <person name="Powell J.R."/>
            <person name="Prohaska S."/>
            <person name="Pruitt K."/>
            <person name="Puig M."/>
            <person name="Quesneville H."/>
            <person name="Ram K.R."/>
            <person name="Rand D."/>
            <person name="Rasmussen M.D."/>
            <person name="Reed L.K."/>
            <person name="Reenan R."/>
            <person name="Reily A."/>
            <person name="Remington K.A."/>
            <person name="Rieger T.T."/>
            <person name="Ritchie M.G."/>
            <person name="Robin C."/>
            <person name="Rogers Y.H."/>
            <person name="Rohde C."/>
            <person name="Rozas J."/>
            <person name="Rubenfield M.J."/>
            <person name="Ruiz A."/>
            <person name="Russo S."/>
            <person name="Salzberg S.L."/>
            <person name="Sanchez-Gracia A."/>
            <person name="Saranga D.J."/>
            <person name="Sato H."/>
            <person name="Schaeffer S.W."/>
            <person name="Schatz M.C."/>
            <person name="Schlenke T."/>
            <person name="Schwartz R."/>
            <person name="Segarra C."/>
            <person name="Singh R.S."/>
            <person name="Sirot L."/>
            <person name="Sirota M."/>
            <person name="Sisneros N.B."/>
            <person name="Smith C.D."/>
            <person name="Smith T.F."/>
            <person name="Spieth J."/>
            <person name="Stage D.E."/>
            <person name="Stark A."/>
            <person name="Stephan W."/>
            <person name="Strausberg R.L."/>
            <person name="Strempel S."/>
            <person name="Sturgill D."/>
            <person name="Sutton G."/>
            <person name="Sutton G.G."/>
            <person name="Tao W."/>
            <person name="Teichmann S."/>
            <person name="Tobari Y.N."/>
            <person name="Tomimura Y."/>
            <person name="Tsolas J.M."/>
            <person name="Valente V.L."/>
            <person name="Venter E."/>
            <person name="Venter J.C."/>
            <person name="Vicario S."/>
            <person name="Vieira F.G."/>
            <person name="Vilella A.J."/>
            <person name="Villasante A."/>
            <person name="Walenz B."/>
            <person name="Wang J."/>
            <person name="Wasserman M."/>
            <person name="Watts T."/>
            <person name="Wilson D."/>
            <person name="Wilson R.K."/>
            <person name="Wing R.A."/>
            <person name="Wolfner M.F."/>
            <person name="Wong A."/>
            <person name="Wong G.K."/>
            <person name="Wu C.I."/>
            <person name="Wu G."/>
            <person name="Yamamoto D."/>
            <person name="Yang H.P."/>
            <person name="Yang S.P."/>
            <person name="Yorke J.A."/>
            <person name="Yoshida K."/>
            <person name="Zdobnov E."/>
            <person name="Zhang P."/>
            <person name="Zhang Y."/>
            <person name="Zimin A.V."/>
            <person name="Baldwin J."/>
            <person name="Abdouelleil A."/>
            <person name="Abdulkadir J."/>
            <person name="Abebe A."/>
            <person name="Abera B."/>
            <person name="Abreu J."/>
            <person name="Acer S.C."/>
            <person name="Aftuck L."/>
            <person name="Alexander A."/>
            <person name="An P."/>
            <person name="Anderson E."/>
            <person name="Anderson S."/>
            <person name="Arachi H."/>
            <person name="Azer M."/>
            <person name="Bachantsang P."/>
            <person name="Barry A."/>
            <person name="Bayul T."/>
            <person name="Berlin A."/>
            <person name="Bessette D."/>
            <person name="Bloom T."/>
            <person name="Blye J."/>
            <person name="Boguslavskiy L."/>
            <person name="Bonnet C."/>
            <person name="Boukhgalter B."/>
            <person name="Bourzgui I."/>
            <person name="Brown A."/>
            <person name="Cahill P."/>
            <person name="Channer S."/>
            <person name="Cheshatsang Y."/>
            <person name="Chuda L."/>
            <person name="Citroen M."/>
            <person name="Collymore A."/>
            <person name="Cooke P."/>
            <person name="Costello M."/>
            <person name="D'Aco K."/>
            <person name="Daza R."/>
            <person name="De Haan G."/>
            <person name="DeGray S."/>
            <person name="DeMaso C."/>
            <person name="Dhargay N."/>
            <person name="Dooley K."/>
            <person name="Dooley E."/>
            <person name="Doricent M."/>
            <person name="Dorje P."/>
            <person name="Dorjee K."/>
            <person name="Dupes A."/>
            <person name="Elong R."/>
            <person name="Falk J."/>
            <person name="Farina A."/>
            <person name="Faro S."/>
            <person name="Ferguson D."/>
            <person name="Fisher S."/>
            <person name="Foley C.D."/>
            <person name="Franke A."/>
            <person name="Friedrich D."/>
            <person name="Gadbois L."/>
            <person name="Gearin G."/>
            <person name="Gearin C.R."/>
            <person name="Giannoukos G."/>
            <person name="Goode T."/>
            <person name="Graham J."/>
            <person name="Grandbois E."/>
            <person name="Grewal S."/>
            <person name="Gyaltsen K."/>
            <person name="Hafez N."/>
            <person name="Hagos B."/>
            <person name="Hall J."/>
            <person name="Henson C."/>
            <person name="Hollinger A."/>
            <person name="Honan T."/>
            <person name="Huard M.D."/>
            <person name="Hughes L."/>
            <person name="Hurhula B."/>
            <person name="Husby M.E."/>
            <person name="Kamat A."/>
            <person name="Kanga B."/>
            <person name="Kashin S."/>
            <person name="Khazanovich D."/>
            <person name="Kisner P."/>
            <person name="Lance K."/>
            <person name="Lara M."/>
            <person name="Lee W."/>
            <person name="Lennon N."/>
            <person name="Letendre F."/>
            <person name="LeVine R."/>
            <person name="Lipovsky A."/>
            <person name="Liu X."/>
            <person name="Liu J."/>
            <person name="Liu S."/>
            <person name="Lokyitsang T."/>
            <person name="Lokyitsang Y."/>
            <person name="Lubonja R."/>
            <person name="Lui A."/>
            <person name="MacDonald P."/>
            <person name="Magnisalis V."/>
            <person name="Maru K."/>
            <person name="Matthews C."/>
            <person name="McCusker W."/>
            <person name="McDonough S."/>
            <person name="Mehta T."/>
            <person name="Meldrim J."/>
            <person name="Meneus L."/>
            <person name="Mihai O."/>
            <person name="Mihalev A."/>
            <person name="Mihova T."/>
            <person name="Mittelman R."/>
            <person name="Mlenga V."/>
            <person name="Montmayeur A."/>
            <person name="Mulrain L."/>
            <person name="Navidi A."/>
            <person name="Naylor J."/>
            <person name="Negash T."/>
            <person name="Nguyen T."/>
            <person name="Nguyen N."/>
            <person name="Nicol R."/>
            <person name="Norbu C."/>
            <person name="Norbu N."/>
            <person name="Novod N."/>
            <person name="O'Neill B."/>
            <person name="Osman S."/>
            <person name="Markiewicz E."/>
            <person name="Oyono O.L."/>
            <person name="Patti C."/>
            <person name="Phunkhang P."/>
            <person name="Pierre F."/>
            <person name="Priest M."/>
            <person name="Raghuraman S."/>
            <person name="Rege F."/>
            <person name="Reyes R."/>
            <person name="Rise C."/>
            <person name="Rogov P."/>
            <person name="Ross K."/>
            <person name="Ryan E."/>
            <person name="Settipalli S."/>
            <person name="Shea T."/>
            <person name="Sherpa N."/>
            <person name="Shi L."/>
            <person name="Shih D."/>
            <person name="Sparrow T."/>
            <person name="Spaulding J."/>
            <person name="Stalker J."/>
            <person name="Stange-Thomann N."/>
            <person name="Stavropoulos S."/>
            <person name="Stone C."/>
            <person name="Strader C."/>
            <person name="Tesfaye S."/>
            <person name="Thomson T."/>
            <person name="Thoulutsang Y."/>
            <person name="Thoulutsang D."/>
            <person name="Topham K."/>
            <person name="Topping I."/>
            <person name="Tsamla T."/>
            <person name="Vassiliev H."/>
            <person name="Vo A."/>
            <person name="Wangchuk T."/>
            <person name="Wangdi T."/>
            <person name="Weiand M."/>
            <person name="Wilkinson J."/>
            <person name="Wilson A."/>
            <person name="Yadav S."/>
            <person name="Young G."/>
            <person name="Yu Q."/>
            <person name="Zembek L."/>
            <person name="Zhong D."/>
            <person name="Zimmer A."/>
            <person name="Zwirko Z."/>
            <person name="Jaffe D.B."/>
            <person name="Alvarez P."/>
            <person name="Brockman W."/>
            <person name="Butler J."/>
            <person name="Chin C."/>
            <person name="Gnerre S."/>
            <person name="Grabherr M."/>
            <person name="Kleber M."/>
            <person name="Mauceli E."/>
            <person name="MacCallum I."/>
        </authorList>
    </citation>
    <scope>NUCLEOTIDE SEQUENCE [LARGE SCALE GENOMIC DNA]</scope>
    <source>
        <strain evidence="2 3">TSC#14021-0224.01</strain>
    </source>
</reference>
<dbReference type="Proteomes" id="UP000008711">
    <property type="component" value="Unassembled WGS sequence"/>
</dbReference>
<dbReference type="EMBL" id="CH954181">
    <property type="protein sequence ID" value="EDV48137.1"/>
    <property type="molecule type" value="Genomic_DNA"/>
</dbReference>
<feature type="compositionally biased region" description="Polar residues" evidence="1">
    <location>
        <begin position="1"/>
        <end position="10"/>
    </location>
</feature>
<dbReference type="HOGENOM" id="CLU_2888053_0_0_1"/>
<reference evidence="2 3" key="2">
    <citation type="journal article" date="2008" name="Bioinformatics">
        <title>Assembly reconciliation.</title>
        <authorList>
            <person name="Zimin A.V."/>
            <person name="Smith D.R."/>
            <person name="Sutton G."/>
            <person name="Yorke J.A."/>
        </authorList>
    </citation>
    <scope>NUCLEOTIDE SEQUENCE [LARGE SCALE GENOMIC DNA]</scope>
    <source>
        <strain evidence="2 3">TSC#14021-0224.01</strain>
    </source>
</reference>
<proteinExistence type="predicted"/>
<accession>B3P2W5</accession>
<feature type="region of interest" description="Disordered" evidence="1">
    <location>
        <begin position="1"/>
        <end position="27"/>
    </location>
</feature>
<sequence length="63" mass="6939">MFATSRNNFTEGPLCHSTPRSEKGESQLDSRCVAKLPVSIYGSYISRIVGRHLIECCAVFAGF</sequence>
<name>B3P2W5_DROER</name>
<evidence type="ECO:0000313" key="2">
    <source>
        <dbReference type="EMBL" id="EDV48137.1"/>
    </source>
</evidence>
<evidence type="ECO:0000313" key="3">
    <source>
        <dbReference type="Proteomes" id="UP000008711"/>
    </source>
</evidence>
<dbReference type="AlphaFoldDB" id="B3P2W5"/>
<evidence type="ECO:0000256" key="1">
    <source>
        <dbReference type="SAM" id="MobiDB-lite"/>
    </source>
</evidence>
<gene>
    <name evidence="2" type="primary">Dere\GG16499</name>
    <name evidence="2" type="ORF">Dere_GG16499</name>
</gene>